<comment type="caution">
    <text evidence="2">The sequence shown here is derived from an EMBL/GenBank/DDBJ whole genome shotgun (WGS) entry which is preliminary data.</text>
</comment>
<evidence type="ECO:0000259" key="1">
    <source>
        <dbReference type="Pfam" id="PF01973"/>
    </source>
</evidence>
<dbReference type="PANTHER" id="PTHR41786">
    <property type="entry name" value="MOTILITY ACCESSORY FACTOR MAF"/>
    <property type="match status" value="1"/>
</dbReference>
<keyword evidence="3" id="KW-1185">Reference proteome</keyword>
<dbReference type="InterPro" id="IPR002826">
    <property type="entry name" value="MptE-like"/>
</dbReference>
<dbReference type="Pfam" id="PF01973">
    <property type="entry name" value="MptE-like"/>
    <property type="match status" value="1"/>
</dbReference>
<dbReference type="Proteomes" id="UP000752013">
    <property type="component" value="Unassembled WGS sequence"/>
</dbReference>
<reference evidence="2" key="1">
    <citation type="submission" date="2020-03" db="EMBL/GenBank/DDBJ databases">
        <title>Spirochaetal bacteria isolated from arthropods constitute a novel genus Entomospira genus novum within the order Spirochaetales.</title>
        <authorList>
            <person name="Grana-Miraglia L."/>
            <person name="Sikutova S."/>
            <person name="Fingerle V."/>
            <person name="Sing A."/>
            <person name="Castillo-Ramirez S."/>
            <person name="Margos G."/>
            <person name="Rudolf I."/>
        </authorList>
    </citation>
    <scope>NUCLEOTIDE SEQUENCE</scope>
    <source>
        <strain evidence="2">BR208</strain>
    </source>
</reference>
<organism evidence="2 3">
    <name type="scientific">Entomospira nematocerorum</name>
    <dbReference type="NCBI Taxonomy" id="2719987"/>
    <lineage>
        <taxon>Bacteria</taxon>
        <taxon>Pseudomonadati</taxon>
        <taxon>Spirochaetota</taxon>
        <taxon>Spirochaetia</taxon>
        <taxon>Spirochaetales</taxon>
        <taxon>Spirochaetaceae</taxon>
        <taxon>Entomospira</taxon>
    </lineage>
</organism>
<name>A0A968KXV5_9SPIO</name>
<accession>A0A968KXV5</accession>
<proteinExistence type="predicted"/>
<sequence length="500" mass="57455">MIEYISTDDGVTVKYRGKYLYSSRRPKERAIQSLSLSLKEHTIYVMISPLLCYGLDVFLQQLPINSLLICLEFDEHLARITKKYLPGIASQMLFVTKWDPYCIEDWLKCHTHRNISAMYMLRPSAGYQCSPALYEAACSQITVMIEQQQRNQRMLQVVGKAWVRNTIKNMREKISVLSQFPKLEKPVIIIGAGLTLDKYITWLGDLQKYYYIIAVDTALPTLQQYNIIPDIVLVLESSPVNLLDFSEGIHSDTTLIYDITAHPQTKRIHDGSSVSIMSDFSRDPFYQRLKEDLQLLTIPEVGSVGVAAISIALRMTTAEIILCGLDFAYLPGKSHARGSYVHTLQLQEWSRLTGIPKSLDLFSSRESFRIGGQGGQLLWSDDVLASYGSAIMKSDSKRIYTLSSPYSMDLALPIWEIVRDAEYQNSVKKPIYWDVHQISEEKWKILQIREQKYLEQNILFQNRECMSYLYLGYGNNDISANEYQQRAEQVYSLWGLEQTE</sequence>
<dbReference type="AlphaFoldDB" id="A0A968KXV5"/>
<evidence type="ECO:0000313" key="2">
    <source>
        <dbReference type="EMBL" id="NIZ46907.1"/>
    </source>
</evidence>
<feature type="domain" description="6-hydroxymethylpterin diphosphokinase MptE-like" evidence="1">
    <location>
        <begin position="164"/>
        <end position="330"/>
    </location>
</feature>
<protein>
    <submittedName>
        <fullName evidence="2">DUF115 domain-containing protein</fullName>
    </submittedName>
</protein>
<gene>
    <name evidence="2" type="ORF">HCT46_03120</name>
</gene>
<dbReference type="PANTHER" id="PTHR41786:SF1">
    <property type="entry name" value="6-HYDROXYMETHYLPTERIN DIPHOSPHOKINASE MPTE-LIKE DOMAIN-CONTAINING PROTEIN"/>
    <property type="match status" value="1"/>
</dbReference>
<evidence type="ECO:0000313" key="3">
    <source>
        <dbReference type="Proteomes" id="UP000752013"/>
    </source>
</evidence>
<dbReference type="RefSeq" id="WP_167703348.1">
    <property type="nucleotide sequence ID" value="NZ_CP118168.1"/>
</dbReference>
<dbReference type="EMBL" id="JAATLK010000001">
    <property type="protein sequence ID" value="NIZ46907.1"/>
    <property type="molecule type" value="Genomic_DNA"/>
</dbReference>